<evidence type="ECO:0000313" key="6">
    <source>
        <dbReference type="EMBL" id="AWR97696.1"/>
    </source>
</evidence>
<dbReference type="InterPro" id="IPR018234">
    <property type="entry name" value="GTP_CycHdrlase_I_CS"/>
</dbReference>
<dbReference type="SUPFAM" id="SSF55620">
    <property type="entry name" value="Tetrahydrobiopterin biosynthesis enzymes-like"/>
    <property type="match status" value="1"/>
</dbReference>
<feature type="domain" description="GTP cyclohydrolase I" evidence="5">
    <location>
        <begin position="14"/>
        <end position="199"/>
    </location>
</feature>
<comment type="catalytic activity">
    <reaction evidence="1 4">
        <text>GTP + H2O = 7,8-dihydroneopterin 3'-triphosphate + formate + H(+)</text>
        <dbReference type="Rhea" id="RHEA:17473"/>
        <dbReference type="ChEBI" id="CHEBI:15377"/>
        <dbReference type="ChEBI" id="CHEBI:15378"/>
        <dbReference type="ChEBI" id="CHEBI:15740"/>
        <dbReference type="ChEBI" id="CHEBI:37565"/>
        <dbReference type="ChEBI" id="CHEBI:58462"/>
        <dbReference type="EC" id="3.5.4.16"/>
    </reaction>
</comment>
<comment type="subunit">
    <text evidence="4">Homopolymer.</text>
</comment>
<dbReference type="GO" id="GO:0008270">
    <property type="term" value="F:zinc ion binding"/>
    <property type="evidence" value="ECO:0007669"/>
    <property type="project" value="UniProtKB-UniRule"/>
</dbReference>
<dbReference type="PANTHER" id="PTHR11109">
    <property type="entry name" value="GTP CYCLOHYDROLASE I"/>
    <property type="match status" value="1"/>
</dbReference>
<dbReference type="EMBL" id="CP029288">
    <property type="protein sequence ID" value="AWR97696.1"/>
    <property type="molecule type" value="Genomic_DNA"/>
</dbReference>
<name>A0A2U9INX9_9CREN</name>
<organism evidence="6 7">
    <name type="scientific">Acidianus sulfidivorans JP7</name>
    <dbReference type="NCBI Taxonomy" id="619593"/>
    <lineage>
        <taxon>Archaea</taxon>
        <taxon>Thermoproteota</taxon>
        <taxon>Thermoprotei</taxon>
        <taxon>Sulfolobales</taxon>
        <taxon>Sulfolobaceae</taxon>
        <taxon>Acidianus</taxon>
    </lineage>
</organism>
<dbReference type="PROSITE" id="PS00859">
    <property type="entry name" value="GTP_CYCLOHYDROL_1_1"/>
    <property type="match status" value="1"/>
</dbReference>
<keyword evidence="7" id="KW-1185">Reference proteome</keyword>
<dbReference type="UniPathway" id="UPA00848">
    <property type="reaction ID" value="UER00151"/>
</dbReference>
<dbReference type="RefSeq" id="WP_110380586.1">
    <property type="nucleotide sequence ID" value="NZ_CP029288.2"/>
</dbReference>
<evidence type="ECO:0000256" key="3">
    <source>
        <dbReference type="ARBA" id="ARBA00022801"/>
    </source>
</evidence>
<dbReference type="NCBIfam" id="NF006826">
    <property type="entry name" value="PRK09347.1-3"/>
    <property type="match status" value="1"/>
</dbReference>
<dbReference type="GO" id="GO:0005525">
    <property type="term" value="F:GTP binding"/>
    <property type="evidence" value="ECO:0007669"/>
    <property type="project" value="UniProtKB-KW"/>
</dbReference>
<keyword evidence="4" id="KW-0479">Metal-binding</keyword>
<dbReference type="OrthoDB" id="8438at2157"/>
<gene>
    <name evidence="4" type="primary">folE</name>
    <name evidence="6" type="ORF">DFR86_09145</name>
</gene>
<comment type="similarity">
    <text evidence="4">Belongs to the GTP cyclohydrolase I family.</text>
</comment>
<dbReference type="PROSITE" id="PS00860">
    <property type="entry name" value="GTP_CYCLOHYDROL_1_2"/>
    <property type="match status" value="1"/>
</dbReference>
<keyword evidence="4" id="KW-0862">Zinc</keyword>
<keyword evidence="4" id="KW-0547">Nucleotide-binding</keyword>
<dbReference type="GeneID" id="36838132"/>
<evidence type="ECO:0000256" key="2">
    <source>
        <dbReference type="ARBA" id="ARBA00005080"/>
    </source>
</evidence>
<proteinExistence type="inferred from homology"/>
<dbReference type="InterPro" id="IPR001474">
    <property type="entry name" value="GTP_CycHdrlase_I"/>
</dbReference>
<evidence type="ECO:0000256" key="1">
    <source>
        <dbReference type="ARBA" id="ARBA00001052"/>
    </source>
</evidence>
<dbReference type="Pfam" id="PF01227">
    <property type="entry name" value="GTP_cyclohydroI"/>
    <property type="match status" value="1"/>
</dbReference>
<dbReference type="Gene3D" id="1.10.286.10">
    <property type="match status" value="1"/>
</dbReference>
<dbReference type="GO" id="GO:0003934">
    <property type="term" value="F:GTP cyclohydrolase I activity"/>
    <property type="evidence" value="ECO:0007669"/>
    <property type="project" value="UniProtKB-UniRule"/>
</dbReference>
<feature type="binding site" evidence="4">
    <location>
        <position position="90"/>
    </location>
    <ligand>
        <name>Zn(2+)</name>
        <dbReference type="ChEBI" id="CHEBI:29105"/>
    </ligand>
</feature>
<dbReference type="InterPro" id="IPR043133">
    <property type="entry name" value="GTP-CH-I_C/QueF"/>
</dbReference>
<protein>
    <recommendedName>
        <fullName evidence="4">GTP cyclohydrolase 1</fullName>
        <ecNumber evidence="4">3.5.4.16</ecNumber>
    </recommendedName>
    <alternativeName>
        <fullName evidence="4">GTP cyclohydrolase I</fullName>
        <shortName evidence="4">GTP-CH-I</shortName>
    </alternativeName>
</protein>
<sequence>METSIDQEKLIEEIAKRVKEILELLGENPEREGLKETPERVARALIEMTSGLRTSPPKIKVFNSRSEDGQNIEEDNQIILIRDIQFSSLCEHHLLPFIGKIHVAYIPNNDGKVAGFSKIIRIVNYYSSKPQIQERLVSEIADAIINSSIKPKGVMVIGNGIHMCAYVRGVKDKEAKLVSIATRGVFKENKALVNNVFRLLDNSGNKALNLL</sequence>
<keyword evidence="4" id="KW-0554">One-carbon metabolism</keyword>
<feature type="binding site" evidence="4">
    <location>
        <position position="164"/>
    </location>
    <ligand>
        <name>Zn(2+)</name>
        <dbReference type="ChEBI" id="CHEBI:29105"/>
    </ligand>
</feature>
<comment type="pathway">
    <text evidence="2 4">Cofactor biosynthesis; 7,8-dihydroneopterin triphosphate biosynthesis; 7,8-dihydroneopterin triphosphate from GTP: step 1/1.</text>
</comment>
<dbReference type="NCBIfam" id="NF006825">
    <property type="entry name" value="PRK09347.1-2"/>
    <property type="match status" value="1"/>
</dbReference>
<evidence type="ECO:0000256" key="4">
    <source>
        <dbReference type="HAMAP-Rule" id="MF_00223"/>
    </source>
</evidence>
<accession>A0A2U9INX9</accession>
<dbReference type="HAMAP" id="MF_00223">
    <property type="entry name" value="FolE"/>
    <property type="match status" value="1"/>
</dbReference>
<dbReference type="KEGG" id="asul:DFR86_09145"/>
<dbReference type="GO" id="GO:0046654">
    <property type="term" value="P:tetrahydrofolate biosynthetic process"/>
    <property type="evidence" value="ECO:0007669"/>
    <property type="project" value="UniProtKB-UniRule"/>
</dbReference>
<reference evidence="6 7" key="1">
    <citation type="submission" date="2018-05" db="EMBL/GenBank/DDBJ databases">
        <title>Complete Genome Sequences of Extremely Thermoacidophilic, Metal-Mobilizing Type-Strain Members of the Archaeal Family Sulfolobaceae: Acidianus brierleyi DSM-1651T, Acidianus sulfidivorans DSM-18786T, Metallosphaera hakonensis DSM-7519T, and Metallosphaera prunae DSM-10039T.</title>
        <authorList>
            <person name="Counts J.A."/>
            <person name="Kelly R.M."/>
        </authorList>
    </citation>
    <scope>NUCLEOTIDE SEQUENCE [LARGE SCALE GENOMIC DNA]</scope>
    <source>
        <strain evidence="6 7">JP7</strain>
    </source>
</reference>
<evidence type="ECO:0000259" key="5">
    <source>
        <dbReference type="Pfam" id="PF01227"/>
    </source>
</evidence>
<dbReference type="Gene3D" id="3.30.1130.10">
    <property type="match status" value="1"/>
</dbReference>
<evidence type="ECO:0000313" key="7">
    <source>
        <dbReference type="Proteomes" id="UP000248410"/>
    </source>
</evidence>
<keyword evidence="4" id="KW-0342">GTP-binding</keyword>
<dbReference type="FunFam" id="3.30.1130.10:FF:000001">
    <property type="entry name" value="GTP cyclohydrolase 1"/>
    <property type="match status" value="1"/>
</dbReference>
<dbReference type="GO" id="GO:0006729">
    <property type="term" value="P:tetrahydrobiopterin biosynthetic process"/>
    <property type="evidence" value="ECO:0007669"/>
    <property type="project" value="TreeGrafter"/>
</dbReference>
<dbReference type="GO" id="GO:0006730">
    <property type="term" value="P:one-carbon metabolic process"/>
    <property type="evidence" value="ECO:0007669"/>
    <property type="project" value="UniProtKB-UniRule"/>
</dbReference>
<dbReference type="InterPro" id="IPR043134">
    <property type="entry name" value="GTP-CH-I_N"/>
</dbReference>
<dbReference type="PANTHER" id="PTHR11109:SF7">
    <property type="entry name" value="GTP CYCLOHYDROLASE 1"/>
    <property type="match status" value="1"/>
</dbReference>
<dbReference type="GO" id="GO:0005737">
    <property type="term" value="C:cytoplasm"/>
    <property type="evidence" value="ECO:0007669"/>
    <property type="project" value="TreeGrafter"/>
</dbReference>
<keyword evidence="3 4" id="KW-0378">Hydrolase</keyword>
<dbReference type="Proteomes" id="UP000248410">
    <property type="component" value="Chromosome"/>
</dbReference>
<dbReference type="AlphaFoldDB" id="A0A2U9INX9"/>
<dbReference type="InterPro" id="IPR020602">
    <property type="entry name" value="GTP_CycHdrlase_I_dom"/>
</dbReference>
<dbReference type="EC" id="3.5.4.16" evidence="4"/>
<feature type="binding site" evidence="4">
    <location>
        <position position="93"/>
    </location>
    <ligand>
        <name>Zn(2+)</name>
        <dbReference type="ChEBI" id="CHEBI:29105"/>
    </ligand>
</feature>